<proteinExistence type="predicted"/>
<name>A0A0C2VJ00_9BACL</name>
<accession>A0A0C2VJ00</accession>
<dbReference type="PATRIC" id="fig|135826.4.peg.2068"/>
<keyword evidence="1" id="KW-0472">Membrane</keyword>
<evidence type="ECO:0000313" key="2">
    <source>
        <dbReference type="EMBL" id="KIL48862.1"/>
    </source>
</evidence>
<evidence type="ECO:0000256" key="1">
    <source>
        <dbReference type="SAM" id="Phobius"/>
    </source>
</evidence>
<sequence length="37" mass="4637">MYPSEYHLKVFLFLLLYCYHIIQAMIKEVTEFVLYNY</sequence>
<dbReference type="STRING" id="135826.KP77_20740"/>
<gene>
    <name evidence="2" type="ORF">KP77_20740</name>
</gene>
<evidence type="ECO:0000313" key="3">
    <source>
        <dbReference type="Proteomes" id="UP000031950"/>
    </source>
</evidence>
<keyword evidence="1" id="KW-1133">Transmembrane helix</keyword>
<dbReference type="AlphaFoldDB" id="A0A0C2VJ00"/>
<feature type="transmembrane region" description="Helical" evidence="1">
    <location>
        <begin position="6"/>
        <end position="26"/>
    </location>
</feature>
<dbReference type="Proteomes" id="UP000031950">
    <property type="component" value="Unassembled WGS sequence"/>
</dbReference>
<dbReference type="EMBL" id="JXRQ01000018">
    <property type="protein sequence ID" value="KIL48862.1"/>
    <property type="molecule type" value="Genomic_DNA"/>
</dbReference>
<protein>
    <submittedName>
        <fullName evidence="2">Uncharacterized protein</fullName>
    </submittedName>
</protein>
<comment type="caution">
    <text evidence="2">The sequence shown here is derived from an EMBL/GenBank/DDBJ whole genome shotgun (WGS) entry which is preliminary data.</text>
</comment>
<reference evidence="2 3" key="1">
    <citation type="submission" date="2015-01" db="EMBL/GenBank/DDBJ databases">
        <title>Genome sequence of Jeotgalibacillus alimentarius.</title>
        <authorList>
            <person name="Goh K.M."/>
            <person name="Chan K.-G."/>
            <person name="Yaakop A.S."/>
            <person name="Ee R."/>
            <person name="Gan H.M."/>
            <person name="Chan C.S."/>
        </authorList>
    </citation>
    <scope>NUCLEOTIDE SEQUENCE [LARGE SCALE GENOMIC DNA]</scope>
    <source>
        <strain evidence="2 3">YKJ-13</strain>
    </source>
</reference>
<keyword evidence="1" id="KW-0812">Transmembrane</keyword>
<keyword evidence="3" id="KW-1185">Reference proteome</keyword>
<organism evidence="2 3">
    <name type="scientific">Jeotgalibacillus alimentarius</name>
    <dbReference type="NCBI Taxonomy" id="135826"/>
    <lineage>
        <taxon>Bacteria</taxon>
        <taxon>Bacillati</taxon>
        <taxon>Bacillota</taxon>
        <taxon>Bacilli</taxon>
        <taxon>Bacillales</taxon>
        <taxon>Caryophanaceae</taxon>
        <taxon>Jeotgalibacillus</taxon>
    </lineage>
</organism>